<dbReference type="AlphaFoldDB" id="A0A9W6N352"/>
<name>A0A9W6N352_9HYPH</name>
<dbReference type="SUPFAM" id="SSF46689">
    <property type="entry name" value="Homeodomain-like"/>
    <property type="match status" value="2"/>
</dbReference>
<comment type="caution">
    <text evidence="5">The sequence shown here is derived from an EMBL/GenBank/DDBJ whole genome shotgun (WGS) entry which is preliminary data.</text>
</comment>
<reference evidence="5" key="2">
    <citation type="submission" date="2023-01" db="EMBL/GenBank/DDBJ databases">
        <authorList>
            <person name="Sun Q."/>
            <person name="Evtushenko L."/>
        </authorList>
    </citation>
    <scope>NUCLEOTIDE SEQUENCE</scope>
    <source>
        <strain evidence="5">VKM B-2555</strain>
    </source>
</reference>
<keyword evidence="2" id="KW-0238">DNA-binding</keyword>
<evidence type="ECO:0000256" key="2">
    <source>
        <dbReference type="ARBA" id="ARBA00023125"/>
    </source>
</evidence>
<feature type="domain" description="HTH araC/xylS-type" evidence="4">
    <location>
        <begin position="180"/>
        <end position="278"/>
    </location>
</feature>
<reference evidence="5" key="1">
    <citation type="journal article" date="2014" name="Int. J. Syst. Evol. Microbiol.">
        <title>Complete genome sequence of Corynebacterium casei LMG S-19264T (=DSM 44701T), isolated from a smear-ripened cheese.</title>
        <authorList>
            <consortium name="US DOE Joint Genome Institute (JGI-PGF)"/>
            <person name="Walter F."/>
            <person name="Albersmeier A."/>
            <person name="Kalinowski J."/>
            <person name="Ruckert C."/>
        </authorList>
    </citation>
    <scope>NUCLEOTIDE SEQUENCE</scope>
    <source>
        <strain evidence="5">VKM B-2555</strain>
    </source>
</reference>
<keyword evidence="6" id="KW-1185">Reference proteome</keyword>
<evidence type="ECO:0000256" key="3">
    <source>
        <dbReference type="ARBA" id="ARBA00023163"/>
    </source>
</evidence>
<keyword evidence="1" id="KW-0805">Transcription regulation</keyword>
<dbReference type="InterPro" id="IPR020449">
    <property type="entry name" value="Tscrpt_reg_AraC-type_HTH"/>
</dbReference>
<dbReference type="Pfam" id="PF12833">
    <property type="entry name" value="HTH_18"/>
    <property type="match status" value="1"/>
</dbReference>
<dbReference type="Proteomes" id="UP001143364">
    <property type="component" value="Unassembled WGS sequence"/>
</dbReference>
<proteinExistence type="predicted"/>
<accession>A0A9W6N352</accession>
<evidence type="ECO:0000313" key="6">
    <source>
        <dbReference type="Proteomes" id="UP001143364"/>
    </source>
</evidence>
<keyword evidence="3" id="KW-0804">Transcription</keyword>
<gene>
    <name evidence="5" type="ORF">GCM10008171_11500</name>
</gene>
<dbReference type="SMART" id="SM00342">
    <property type="entry name" value="HTH_ARAC"/>
    <property type="match status" value="1"/>
</dbReference>
<dbReference type="PROSITE" id="PS01124">
    <property type="entry name" value="HTH_ARAC_FAMILY_2"/>
    <property type="match status" value="1"/>
</dbReference>
<organism evidence="5 6">
    <name type="scientific">Methylopila jiangsuensis</name>
    <dbReference type="NCBI Taxonomy" id="586230"/>
    <lineage>
        <taxon>Bacteria</taxon>
        <taxon>Pseudomonadati</taxon>
        <taxon>Pseudomonadota</taxon>
        <taxon>Alphaproteobacteria</taxon>
        <taxon>Hyphomicrobiales</taxon>
        <taxon>Methylopilaceae</taxon>
        <taxon>Methylopila</taxon>
    </lineage>
</organism>
<dbReference type="Gene3D" id="1.10.10.60">
    <property type="entry name" value="Homeodomain-like"/>
    <property type="match status" value="2"/>
</dbReference>
<evidence type="ECO:0000259" key="4">
    <source>
        <dbReference type="PROSITE" id="PS01124"/>
    </source>
</evidence>
<dbReference type="GO" id="GO:0043565">
    <property type="term" value="F:sequence-specific DNA binding"/>
    <property type="evidence" value="ECO:0007669"/>
    <property type="project" value="InterPro"/>
</dbReference>
<dbReference type="PANTHER" id="PTHR46796:SF14">
    <property type="entry name" value="TRANSCRIPTIONAL REGULATORY PROTEIN"/>
    <property type="match status" value="1"/>
</dbReference>
<dbReference type="PRINTS" id="PR00032">
    <property type="entry name" value="HTHARAC"/>
</dbReference>
<evidence type="ECO:0000256" key="1">
    <source>
        <dbReference type="ARBA" id="ARBA00023015"/>
    </source>
</evidence>
<evidence type="ECO:0000313" key="5">
    <source>
        <dbReference type="EMBL" id="GLK75896.1"/>
    </source>
</evidence>
<protein>
    <submittedName>
        <fullName evidence="5">AraC family transcriptional regulator</fullName>
    </submittedName>
</protein>
<dbReference type="InterPro" id="IPR018060">
    <property type="entry name" value="HTH_AraC"/>
</dbReference>
<dbReference type="RefSeq" id="WP_271203827.1">
    <property type="nucleotide sequence ID" value="NZ_BSFK01000005.1"/>
</dbReference>
<dbReference type="InterPro" id="IPR009057">
    <property type="entry name" value="Homeodomain-like_sf"/>
</dbReference>
<dbReference type="PANTHER" id="PTHR46796">
    <property type="entry name" value="HTH-TYPE TRANSCRIPTIONAL ACTIVATOR RHAS-RELATED"/>
    <property type="match status" value="1"/>
</dbReference>
<dbReference type="GO" id="GO:0003700">
    <property type="term" value="F:DNA-binding transcription factor activity"/>
    <property type="evidence" value="ECO:0007669"/>
    <property type="project" value="InterPro"/>
</dbReference>
<dbReference type="PROSITE" id="PS00041">
    <property type="entry name" value="HTH_ARAC_FAMILY_1"/>
    <property type="match status" value="1"/>
</dbReference>
<dbReference type="InterPro" id="IPR018062">
    <property type="entry name" value="HTH_AraC-typ_CS"/>
</dbReference>
<dbReference type="InterPro" id="IPR050204">
    <property type="entry name" value="AraC_XylS_family_regulators"/>
</dbReference>
<sequence length="280" mass="29994">MTAQRHGVAVVGEPSAHVSDVGLVEVWRARCEPGATGDYVSLDPRLFIVLEPLDADMALTGRDGGAAATRDRSVSFVPAGEPVRLTVEGATEIRHLDLHFDASRIGPVAGMKDVAVSLPRLMFVDERVQRMARLLEAACARPGGGPGLYGDDLVIALISAALNGGDAGARRSLLSDRQLSLSVDFIEAHCARSIRLQELAELTGLTESYFSHAFKAATGTPPHRWQLQAQVRRAKDMLSRSSISLTEVAFAAGFADQPHFTRVFKSATGKTPAAWRAGVR</sequence>
<dbReference type="EMBL" id="BSFK01000005">
    <property type="protein sequence ID" value="GLK75896.1"/>
    <property type="molecule type" value="Genomic_DNA"/>
</dbReference>